<dbReference type="RefSeq" id="WP_003615183.1">
    <property type="nucleotide sequence ID" value="NZ_BNIH01000002.1"/>
</dbReference>
<gene>
    <name evidence="1" type="ORF">LDELB18P1_0975</name>
</gene>
<dbReference type="InterPro" id="IPR016064">
    <property type="entry name" value="NAD/diacylglycerol_kinase_sf"/>
</dbReference>
<sequence>MSPKAILKATLDQPAIPIDTILVNDERYCVNVGCFGLDALIA</sequence>
<organism evidence="1 2">
    <name type="scientific">Lactobacillus delbrueckii</name>
    <dbReference type="NCBI Taxonomy" id="1584"/>
    <lineage>
        <taxon>Bacteria</taxon>
        <taxon>Bacillati</taxon>
        <taxon>Bacillota</taxon>
        <taxon>Bacilli</taxon>
        <taxon>Lactobacillales</taxon>
        <taxon>Lactobacillaceae</taxon>
        <taxon>Lactobacillus</taxon>
    </lineage>
</organism>
<proteinExistence type="predicted"/>
<evidence type="ECO:0000313" key="1">
    <source>
        <dbReference type="EMBL" id="RZM16500.1"/>
    </source>
</evidence>
<comment type="caution">
    <text evidence="1">The sequence shown here is derived from an EMBL/GenBank/DDBJ whole genome shotgun (WGS) entry which is preliminary data.</text>
</comment>
<evidence type="ECO:0000313" key="2">
    <source>
        <dbReference type="Proteomes" id="UP000292818"/>
    </source>
</evidence>
<reference evidence="1 2" key="1">
    <citation type="submission" date="2019-01" db="EMBL/GenBank/DDBJ databases">
        <title>Colonization of the human gut by bovine bacteria present in Parmesan cheese.</title>
        <authorList>
            <person name="Lugli G.A."/>
            <person name="Milani C."/>
        </authorList>
    </citation>
    <scope>NUCLEOTIDE SEQUENCE [LARGE SCALE GENOMIC DNA]</scope>
    <source>
        <strain evidence="1 2">LDELB18P1</strain>
    </source>
</reference>
<dbReference type="SUPFAM" id="SSF111331">
    <property type="entry name" value="NAD kinase/diacylglycerol kinase-like"/>
    <property type="match status" value="1"/>
</dbReference>
<accession>A0A4Q7DW58</accession>
<name>A0A4Q7DW58_9LACO</name>
<protein>
    <submittedName>
        <fullName evidence="1">Uncharacterized protein</fullName>
    </submittedName>
</protein>
<dbReference type="EMBL" id="SETJ01000040">
    <property type="protein sequence ID" value="RZM16500.1"/>
    <property type="molecule type" value="Genomic_DNA"/>
</dbReference>
<dbReference type="AlphaFoldDB" id="A0A4Q7DW58"/>
<dbReference type="Proteomes" id="UP000292818">
    <property type="component" value="Unassembled WGS sequence"/>
</dbReference>